<dbReference type="OrthoDB" id="3801343at2759"/>
<keyword evidence="4" id="KW-1185">Reference proteome</keyword>
<dbReference type="Proteomes" id="UP000800200">
    <property type="component" value="Unassembled WGS sequence"/>
</dbReference>
<evidence type="ECO:0000259" key="2">
    <source>
        <dbReference type="Pfam" id="PF13013"/>
    </source>
</evidence>
<protein>
    <recommendedName>
        <fullName evidence="2">F-box domain-containing protein</fullName>
    </recommendedName>
</protein>
<reference evidence="3" key="1">
    <citation type="journal article" date="2020" name="Stud. Mycol.">
        <title>101 Dothideomycetes genomes: a test case for predicting lifestyles and emergence of pathogens.</title>
        <authorList>
            <person name="Haridas S."/>
            <person name="Albert R."/>
            <person name="Binder M."/>
            <person name="Bloem J."/>
            <person name="Labutti K."/>
            <person name="Salamov A."/>
            <person name="Andreopoulos B."/>
            <person name="Baker S."/>
            <person name="Barry K."/>
            <person name="Bills G."/>
            <person name="Bluhm B."/>
            <person name="Cannon C."/>
            <person name="Castanera R."/>
            <person name="Culley D."/>
            <person name="Daum C."/>
            <person name="Ezra D."/>
            <person name="Gonzalez J."/>
            <person name="Henrissat B."/>
            <person name="Kuo A."/>
            <person name="Liang C."/>
            <person name="Lipzen A."/>
            <person name="Lutzoni F."/>
            <person name="Magnuson J."/>
            <person name="Mondo S."/>
            <person name="Nolan M."/>
            <person name="Ohm R."/>
            <person name="Pangilinan J."/>
            <person name="Park H.-J."/>
            <person name="Ramirez L."/>
            <person name="Alfaro M."/>
            <person name="Sun H."/>
            <person name="Tritt A."/>
            <person name="Yoshinaga Y."/>
            <person name="Zwiers L.-H."/>
            <person name="Turgeon B."/>
            <person name="Goodwin S."/>
            <person name="Spatafora J."/>
            <person name="Crous P."/>
            <person name="Grigoriev I."/>
        </authorList>
    </citation>
    <scope>NUCLEOTIDE SEQUENCE</scope>
    <source>
        <strain evidence="3">CBS 207.26</strain>
    </source>
</reference>
<sequence length="291" mass="33177">MSLEGGIGVVVPDPASTSSVSHVIKNRDTDVPSSASRSKRARNDSDDNVELPLKRFRREGMFRFLDLPGELQNQIYEYAVEETGKDLLYKTTKDSLRPKPPIPFLGLTQTCSKIRSEFRGWWMSVHTIPLYHAERYISSFLLPPAKKDKKRAESPKGKLAIQVKDQGMKMDMVRILRLKARIPDYEITFVRGDEEVSAEYLFGDWGWACPGKIRGLNQLIGNTNPKWLRWIRGSLVTQVRIDGQDLHIVVKERAAEKWMKQMVLPTIPDDFVATIGLDGLEYFKVGFGVCY</sequence>
<feature type="domain" description="F-box" evidence="2">
    <location>
        <begin position="61"/>
        <end position="120"/>
    </location>
</feature>
<dbReference type="Pfam" id="PF13013">
    <property type="entry name" value="F-box-like_2"/>
    <property type="match status" value="1"/>
</dbReference>
<proteinExistence type="predicted"/>
<dbReference type="InterPro" id="IPR038883">
    <property type="entry name" value="AN11006-like"/>
</dbReference>
<accession>A0A6A6EDE4</accession>
<evidence type="ECO:0000313" key="3">
    <source>
        <dbReference type="EMBL" id="KAF2188589.1"/>
    </source>
</evidence>
<name>A0A6A6EDE4_9PEZI</name>
<gene>
    <name evidence="3" type="ORF">K469DRAFT_83538</name>
</gene>
<evidence type="ECO:0000313" key="4">
    <source>
        <dbReference type="Proteomes" id="UP000800200"/>
    </source>
</evidence>
<feature type="region of interest" description="Disordered" evidence="1">
    <location>
        <begin position="16"/>
        <end position="46"/>
    </location>
</feature>
<organism evidence="3 4">
    <name type="scientific">Zopfia rhizophila CBS 207.26</name>
    <dbReference type="NCBI Taxonomy" id="1314779"/>
    <lineage>
        <taxon>Eukaryota</taxon>
        <taxon>Fungi</taxon>
        <taxon>Dikarya</taxon>
        <taxon>Ascomycota</taxon>
        <taxon>Pezizomycotina</taxon>
        <taxon>Dothideomycetes</taxon>
        <taxon>Dothideomycetes incertae sedis</taxon>
        <taxon>Zopfiaceae</taxon>
        <taxon>Zopfia</taxon>
    </lineage>
</organism>
<dbReference type="PANTHER" id="PTHR42085">
    <property type="entry name" value="F-BOX DOMAIN-CONTAINING PROTEIN"/>
    <property type="match status" value="1"/>
</dbReference>
<dbReference type="EMBL" id="ML994623">
    <property type="protein sequence ID" value="KAF2188589.1"/>
    <property type="molecule type" value="Genomic_DNA"/>
</dbReference>
<evidence type="ECO:0000256" key="1">
    <source>
        <dbReference type="SAM" id="MobiDB-lite"/>
    </source>
</evidence>
<dbReference type="AlphaFoldDB" id="A0A6A6EDE4"/>
<dbReference type="PANTHER" id="PTHR42085:SF1">
    <property type="entry name" value="F-BOX DOMAIN-CONTAINING PROTEIN"/>
    <property type="match status" value="1"/>
</dbReference>
<dbReference type="InterPro" id="IPR001810">
    <property type="entry name" value="F-box_dom"/>
</dbReference>